<dbReference type="Pfam" id="PF00348">
    <property type="entry name" value="polyprenyl_synt"/>
    <property type="match status" value="1"/>
</dbReference>
<evidence type="ECO:0000256" key="4">
    <source>
        <dbReference type="ARBA" id="ARBA00022842"/>
    </source>
</evidence>
<evidence type="ECO:0000256" key="5">
    <source>
        <dbReference type="ARBA" id="ARBA00033740"/>
    </source>
</evidence>
<dbReference type="PANTHER" id="PTHR11525">
    <property type="entry name" value="FARNESYL-PYROPHOSPHATE SYNTHETASE"/>
    <property type="match status" value="1"/>
</dbReference>
<evidence type="ECO:0000256" key="3">
    <source>
        <dbReference type="ARBA" id="ARBA00022723"/>
    </source>
</evidence>
<dbReference type="InterPro" id="IPR000092">
    <property type="entry name" value="Polyprenyl_synt"/>
</dbReference>
<dbReference type="GO" id="GO:0042811">
    <property type="term" value="P:pheromone biosynthetic process"/>
    <property type="evidence" value="ECO:0007669"/>
    <property type="project" value="UniProtKB-ARBA"/>
</dbReference>
<evidence type="ECO:0000256" key="1">
    <source>
        <dbReference type="ARBA" id="ARBA00001946"/>
    </source>
</evidence>
<dbReference type="GO" id="GO:0004337">
    <property type="term" value="F:(2E,6E)-farnesyl diphosphate synthase activity"/>
    <property type="evidence" value="ECO:0007669"/>
    <property type="project" value="TreeGrafter"/>
</dbReference>
<comment type="pathway">
    <text evidence="5">Pheromone biosynthesis.</text>
</comment>
<dbReference type="GO" id="GO:0005737">
    <property type="term" value="C:cytoplasm"/>
    <property type="evidence" value="ECO:0007669"/>
    <property type="project" value="TreeGrafter"/>
</dbReference>
<dbReference type="GO" id="GO:0045337">
    <property type="term" value="P:farnesyl diphosphate biosynthetic process"/>
    <property type="evidence" value="ECO:0007669"/>
    <property type="project" value="TreeGrafter"/>
</dbReference>
<dbReference type="InterPro" id="IPR008949">
    <property type="entry name" value="Isoprenoid_synthase_dom_sf"/>
</dbReference>
<dbReference type="GO" id="GO:0004161">
    <property type="term" value="F:dimethylallyltranstransferase activity"/>
    <property type="evidence" value="ECO:0007669"/>
    <property type="project" value="TreeGrafter"/>
</dbReference>
<keyword evidence="4" id="KW-0460">Magnesium</keyword>
<evidence type="ECO:0000256" key="6">
    <source>
        <dbReference type="ARBA" id="ARBA00034546"/>
    </source>
</evidence>
<dbReference type="SUPFAM" id="SSF48576">
    <property type="entry name" value="Terpenoid synthases"/>
    <property type="match status" value="1"/>
</dbReference>
<evidence type="ECO:0000313" key="7">
    <source>
        <dbReference type="EMBL" id="MBY17970.1"/>
    </source>
</evidence>
<name>A0A2S2NLA3_SCHGA</name>
<proteinExistence type="predicted"/>
<dbReference type="EMBL" id="GGMR01005351">
    <property type="protein sequence ID" value="MBY17970.1"/>
    <property type="molecule type" value="Transcribed_RNA"/>
</dbReference>
<comment type="cofactor">
    <cofactor evidence="1">
        <name>Mg(2+)</name>
        <dbReference type="ChEBI" id="CHEBI:18420"/>
    </cofactor>
</comment>
<dbReference type="InterPro" id="IPR033749">
    <property type="entry name" value="Polyprenyl_synt_CS"/>
</dbReference>
<gene>
    <name evidence="7" type="primary">FDPS_0</name>
    <name evidence="7" type="ORF">g.50694</name>
</gene>
<dbReference type="InterPro" id="IPR039702">
    <property type="entry name" value="FPS1-like"/>
</dbReference>
<reference evidence="7" key="1">
    <citation type="submission" date="2018-04" db="EMBL/GenBank/DDBJ databases">
        <title>Transcriptome of Schizaphis graminum biotype I.</title>
        <authorList>
            <person name="Scully E.D."/>
            <person name="Geib S.M."/>
            <person name="Palmer N.A."/>
            <person name="Koch K."/>
            <person name="Bradshaw J."/>
            <person name="Heng-Moss T."/>
            <person name="Sarath G."/>
        </authorList>
    </citation>
    <scope>NUCLEOTIDE SEQUENCE</scope>
</reference>
<organism evidence="7">
    <name type="scientific">Schizaphis graminum</name>
    <name type="common">Green bug aphid</name>
    <dbReference type="NCBI Taxonomy" id="13262"/>
    <lineage>
        <taxon>Eukaryota</taxon>
        <taxon>Metazoa</taxon>
        <taxon>Ecdysozoa</taxon>
        <taxon>Arthropoda</taxon>
        <taxon>Hexapoda</taxon>
        <taxon>Insecta</taxon>
        <taxon>Pterygota</taxon>
        <taxon>Neoptera</taxon>
        <taxon>Paraneoptera</taxon>
        <taxon>Hemiptera</taxon>
        <taxon>Sternorrhyncha</taxon>
        <taxon>Aphidomorpha</taxon>
        <taxon>Aphidoidea</taxon>
        <taxon>Aphididae</taxon>
        <taxon>Aphidini</taxon>
        <taxon>Schizaphis</taxon>
    </lineage>
</organism>
<keyword evidence="3" id="KW-0479">Metal-binding</keyword>
<accession>A0A2S2NLA3</accession>
<dbReference type="Gene3D" id="1.10.600.10">
    <property type="entry name" value="Farnesyl Diphosphate Synthase"/>
    <property type="match status" value="1"/>
</dbReference>
<protein>
    <recommendedName>
        <fullName evidence="6">Farnesyl pyrophosphate synthase</fullName>
    </recommendedName>
</protein>
<dbReference type="PANTHER" id="PTHR11525:SF0">
    <property type="entry name" value="FARNESYL PYROPHOSPHATE SYNTHASE"/>
    <property type="match status" value="1"/>
</dbReference>
<dbReference type="PROSITE" id="PS00723">
    <property type="entry name" value="POLYPRENYL_SYNTHASE_1"/>
    <property type="match status" value="1"/>
</dbReference>
<dbReference type="AlphaFoldDB" id="A0A2S2NLA3"/>
<sequence>MNKMLTFTRSLGRRSAYLLSDAPAVRENLFRPMSIVRAPPVPPAITGTAVSKDETRDFMAVFPDVVRDLTDTGRNLDIPDVTKWLSKVLQYNVPGGKKNRGLALVLSFKMLSSPSDQTDENLRLSYILGWCVEILQAYQLVLDDIMDNAITRRGRPCWYRHNDIGLMAVNDGILLEQTIYQLIKKYFKDKPYYIHILELFYDV</sequence>
<dbReference type="GO" id="GO:0046872">
    <property type="term" value="F:metal ion binding"/>
    <property type="evidence" value="ECO:0007669"/>
    <property type="project" value="UniProtKB-KW"/>
</dbReference>
<keyword evidence="2" id="KW-0808">Transferase</keyword>
<evidence type="ECO:0000256" key="2">
    <source>
        <dbReference type="ARBA" id="ARBA00022679"/>
    </source>
</evidence>